<feature type="compositionally biased region" description="Basic residues" evidence="1">
    <location>
        <begin position="850"/>
        <end position="860"/>
    </location>
</feature>
<feature type="region of interest" description="Disordered" evidence="1">
    <location>
        <begin position="268"/>
        <end position="703"/>
    </location>
</feature>
<feature type="compositionally biased region" description="Basic and acidic residues" evidence="1">
    <location>
        <begin position="585"/>
        <end position="608"/>
    </location>
</feature>
<proteinExistence type="predicted"/>
<feature type="compositionally biased region" description="Basic residues" evidence="1">
    <location>
        <begin position="50"/>
        <end position="68"/>
    </location>
</feature>
<feature type="region of interest" description="Disordered" evidence="1">
    <location>
        <begin position="718"/>
        <end position="955"/>
    </location>
</feature>
<reference evidence="2" key="1">
    <citation type="submission" date="2022-08" db="EMBL/GenBank/DDBJ databases">
        <authorList>
            <consortium name="DOE Joint Genome Institute"/>
            <person name="Min B."/>
            <person name="Riley R."/>
            <person name="Sierra-Patev S."/>
            <person name="Naranjo-Ortiz M."/>
            <person name="Looney B."/>
            <person name="Konkel Z."/>
            <person name="Slot J.C."/>
            <person name="Sakamoto Y."/>
            <person name="Steenwyk J.L."/>
            <person name="Rokas A."/>
            <person name="Carro J."/>
            <person name="Camarero S."/>
            <person name="Ferreira P."/>
            <person name="Molpeceres G."/>
            <person name="Ruiz-Duenas F.J."/>
            <person name="Serrano A."/>
            <person name="Henrissat B."/>
            <person name="Drula E."/>
            <person name="Hughes K.W."/>
            <person name="Mata J.L."/>
            <person name="Ishikawa N.K."/>
            <person name="Vargas-Isla R."/>
            <person name="Ushijima S."/>
            <person name="Smith C.A."/>
            <person name="Ahrendt S."/>
            <person name="Andreopoulos W."/>
            <person name="He G."/>
            <person name="Labutti K."/>
            <person name="Lipzen A."/>
            <person name="Ng V."/>
            <person name="Sandor L."/>
            <person name="Barry K."/>
            <person name="Martinez A.T."/>
            <person name="Xiao Y."/>
            <person name="Gibbons J.G."/>
            <person name="Terashima K."/>
            <person name="Hibbett D.S."/>
            <person name="Grigoriev I.V."/>
        </authorList>
    </citation>
    <scope>NUCLEOTIDE SEQUENCE</scope>
    <source>
        <strain evidence="2">TFB9207</strain>
    </source>
</reference>
<feature type="compositionally biased region" description="Low complexity" evidence="1">
    <location>
        <begin position="745"/>
        <end position="762"/>
    </location>
</feature>
<keyword evidence="3" id="KW-1185">Reference proteome</keyword>
<feature type="compositionally biased region" description="Polar residues" evidence="1">
    <location>
        <begin position="682"/>
        <end position="693"/>
    </location>
</feature>
<feature type="compositionally biased region" description="Polar residues" evidence="1">
    <location>
        <begin position="302"/>
        <end position="321"/>
    </location>
</feature>
<dbReference type="AlphaFoldDB" id="A0AA38PJJ7"/>
<gene>
    <name evidence="2" type="ORF">F5878DRAFT_685833</name>
</gene>
<feature type="compositionally biased region" description="Polar residues" evidence="1">
    <location>
        <begin position="1074"/>
        <end position="1087"/>
    </location>
</feature>
<feature type="compositionally biased region" description="Basic and acidic residues" evidence="1">
    <location>
        <begin position="896"/>
        <end position="907"/>
    </location>
</feature>
<feature type="compositionally biased region" description="Polar residues" evidence="1">
    <location>
        <begin position="880"/>
        <end position="895"/>
    </location>
</feature>
<feature type="region of interest" description="Disordered" evidence="1">
    <location>
        <begin position="1052"/>
        <end position="1126"/>
    </location>
</feature>
<feature type="compositionally biased region" description="Low complexity" evidence="1">
    <location>
        <begin position="69"/>
        <end position="99"/>
    </location>
</feature>
<feature type="compositionally biased region" description="Low complexity" evidence="1">
    <location>
        <begin position="919"/>
        <end position="932"/>
    </location>
</feature>
<accession>A0AA38PJJ7</accession>
<feature type="compositionally biased region" description="Polar residues" evidence="1">
    <location>
        <begin position="347"/>
        <end position="356"/>
    </location>
</feature>
<feature type="compositionally biased region" description="Basic and acidic residues" evidence="1">
    <location>
        <begin position="807"/>
        <end position="849"/>
    </location>
</feature>
<feature type="compositionally biased region" description="Basic and acidic residues" evidence="1">
    <location>
        <begin position="616"/>
        <end position="628"/>
    </location>
</feature>
<dbReference type="EMBL" id="MU805965">
    <property type="protein sequence ID" value="KAJ3843881.1"/>
    <property type="molecule type" value="Genomic_DNA"/>
</dbReference>
<evidence type="ECO:0000313" key="3">
    <source>
        <dbReference type="Proteomes" id="UP001163846"/>
    </source>
</evidence>
<evidence type="ECO:0000313" key="2">
    <source>
        <dbReference type="EMBL" id="KAJ3843881.1"/>
    </source>
</evidence>
<protein>
    <submittedName>
        <fullName evidence="2">Uncharacterized protein</fullName>
    </submittedName>
</protein>
<feature type="compositionally biased region" description="Basic and acidic residues" evidence="1">
    <location>
        <begin position="461"/>
        <end position="471"/>
    </location>
</feature>
<feature type="compositionally biased region" description="Basic residues" evidence="1">
    <location>
        <begin position="326"/>
        <end position="335"/>
    </location>
</feature>
<feature type="compositionally biased region" description="Polar residues" evidence="1">
    <location>
        <begin position="512"/>
        <end position="534"/>
    </location>
</feature>
<name>A0AA38PJJ7_9AGAR</name>
<feature type="compositionally biased region" description="Pro residues" evidence="1">
    <location>
        <begin position="1095"/>
        <end position="1108"/>
    </location>
</feature>
<feature type="compositionally biased region" description="Basic and acidic residues" evidence="1">
    <location>
        <begin position="103"/>
        <end position="118"/>
    </location>
</feature>
<dbReference type="Proteomes" id="UP001163846">
    <property type="component" value="Unassembled WGS sequence"/>
</dbReference>
<sequence length="1139" mass="123793">MTFNPMFAAEPFEESQGQDAKLASPDGPSLEAFYEDMEKRERLERQASSAKRKSQGHLFSRKTVKRSSKAAATSSAPEPQPSSNPATATASSTLAEQQSVQKQDAREMETLEQNEKNDSVTSLPTTSIIPDVLKELPAWYTKEDLSTITSFRVRFPIHNPVGPRYYRNHHLIPPSVYRPGARPPSVFSPSFPAMGTNSMPERLDDATRLPGPSRTPSHSPLPTPSSSQTRVADLGIKPRSRKTSQTAHDDVDLLDVSDPWGTNWHHESPYDIGLGSGPIAADVDPSRSRRSSITTPARRKTVTPSPLSQSTSAIHLQTPLSEGSRLPRKLSKRRGLSGLFGGYGKTHQPNSHSLPTSPVADPPSQTRPSPDEKSKRASTMPPPPPSSHKPISAIKKDRRGSILGRLTKRFSVTRKQSNPIEGLPHTEDHSAEIRSAFSRSSEKLSKRVPPPSVDNIAVDEITLKAVHDPDQRSSISVEASFPAKGKLMVANPDAPSSEISTPTQVDAPLPVHQTNVSDPQPWQSSERHSSNGANQHMKVDPSPSATGYPSSSVPAQSFHTTPLPSPPRNLYTHDSSHTMKPTPRQTHDNGHSQRQSVDDKVTSTERSRNYPSSNIRRSEEHRRPHSPERGPPPPSSTTKPIPLPDESIAPPPPSATTKPIPLPYAVAPPPPSATTKPIPLPSSNYVLPQSQSIPEEPLSHRSSHVAVNQTIVDDSPLSAASMLVNPPTPHTNDELSIPPEPVAPSVPRRSSSRGPSSEISSVTAIQTETFKLVRTKSGNVQSASEVIPAAGEQWEVEEVSHTRHPSRLKDKGKADRDRADSHEKDREARREIRRQEKKSPEIDMESSDRRPKRSSRSHRQHSVDDIPQTQKTYADKAVERSSSMESRSPIASTTRSQDDTRSGRARDGGQWSNRKVHGSHSASPTKSSSSSRPLERASSKSVRPTSEVPSAADLNALRAREAWEMERLYKGHSMYGMEPNGDVGAPTPAMPVPSVPIPNGQIFPSKTNGSTHGSSHTSFVVQNFPAQGSATQIYHSMPTQPPPIIYASSSVVASTTPSPPSVASSSSATAVPVQRTSPGISASSSDLLNFIRTPNPLPEPPRETPTPPLARLSQSLSDSPKIERPTEYWTTFAEVSTAH</sequence>
<feature type="compositionally biased region" description="Pro residues" evidence="1">
    <location>
        <begin position="649"/>
        <end position="672"/>
    </location>
</feature>
<feature type="compositionally biased region" description="Basic and acidic residues" evidence="1">
    <location>
        <begin position="36"/>
        <end position="45"/>
    </location>
</feature>
<comment type="caution">
    <text evidence="2">The sequence shown here is derived from an EMBL/GenBank/DDBJ whole genome shotgun (WGS) entry which is preliminary data.</text>
</comment>
<feature type="compositionally biased region" description="Low complexity" evidence="1">
    <location>
        <begin position="212"/>
        <end position="229"/>
    </location>
</feature>
<feature type="compositionally biased region" description="Low complexity" evidence="1">
    <location>
        <begin position="1052"/>
        <end position="1073"/>
    </location>
</feature>
<feature type="region of interest" description="Disordered" evidence="1">
    <location>
        <begin position="187"/>
        <end position="250"/>
    </location>
</feature>
<organism evidence="2 3">
    <name type="scientific">Lentinula raphanica</name>
    <dbReference type="NCBI Taxonomy" id="153919"/>
    <lineage>
        <taxon>Eukaryota</taxon>
        <taxon>Fungi</taxon>
        <taxon>Dikarya</taxon>
        <taxon>Basidiomycota</taxon>
        <taxon>Agaricomycotina</taxon>
        <taxon>Agaricomycetes</taxon>
        <taxon>Agaricomycetidae</taxon>
        <taxon>Agaricales</taxon>
        <taxon>Marasmiineae</taxon>
        <taxon>Omphalotaceae</taxon>
        <taxon>Lentinula</taxon>
    </lineage>
</organism>
<feature type="compositionally biased region" description="Polar residues" evidence="1">
    <location>
        <begin position="543"/>
        <end position="562"/>
    </location>
</feature>
<feature type="region of interest" description="Disordered" evidence="1">
    <location>
        <begin position="1"/>
        <end position="123"/>
    </location>
</feature>
<evidence type="ECO:0000256" key="1">
    <source>
        <dbReference type="SAM" id="MobiDB-lite"/>
    </source>
</evidence>